<dbReference type="Pfam" id="PF07876">
    <property type="entry name" value="Dabb"/>
    <property type="match status" value="1"/>
</dbReference>
<evidence type="ECO:0000313" key="3">
    <source>
        <dbReference type="Proteomes" id="UP000452235"/>
    </source>
</evidence>
<name>A0A5M3YUF7_ASPTE</name>
<dbReference type="SUPFAM" id="SSF54909">
    <property type="entry name" value="Dimeric alpha+beta barrel"/>
    <property type="match status" value="1"/>
</dbReference>
<reference evidence="2 3" key="1">
    <citation type="submission" date="2020-01" db="EMBL/GenBank/DDBJ databases">
        <title>Aspergillus terreus IFO 6365 whole genome shotgun sequence.</title>
        <authorList>
            <person name="Kanamasa S."/>
            <person name="Takahashi H."/>
        </authorList>
    </citation>
    <scope>NUCLEOTIDE SEQUENCE [LARGE SCALE GENOMIC DNA]</scope>
    <source>
        <strain evidence="2 3">IFO 6365</strain>
    </source>
</reference>
<gene>
    <name evidence="2" type="ORF">ATEIFO6365_0003007700</name>
</gene>
<evidence type="ECO:0000313" key="2">
    <source>
        <dbReference type="EMBL" id="GFF14024.1"/>
    </source>
</evidence>
<keyword evidence="3" id="KW-1185">Reference proteome</keyword>
<sequence>MSITHIVLFQFKADTPPEVVKDICSRMLALKDKCIHPVSQQPYIKFSLGGVDNSPEGLQNGITHAFVGEFASAADRDYYVKEDPAHQEFVKSLWGVLEKGQVIDFTPGVF</sequence>
<dbReference type="PROSITE" id="PS51502">
    <property type="entry name" value="S_R_A_B_BARREL"/>
    <property type="match status" value="1"/>
</dbReference>
<comment type="caution">
    <text evidence="2">The sequence shown here is derived from an EMBL/GenBank/DDBJ whole genome shotgun (WGS) entry which is preliminary data.</text>
</comment>
<dbReference type="PANTHER" id="PTHR33178:SF10">
    <property type="entry name" value="STRESS-RESPONSE A_B BARREL DOMAIN-CONTAINING PROTEIN"/>
    <property type="match status" value="1"/>
</dbReference>
<accession>A0A5M3YUF7</accession>
<dbReference type="VEuPathDB" id="FungiDB:ATEG_00069"/>
<evidence type="ECO:0000256" key="1">
    <source>
        <dbReference type="ARBA" id="ARBA00011738"/>
    </source>
</evidence>
<dbReference type="Gene3D" id="3.30.70.100">
    <property type="match status" value="1"/>
</dbReference>
<dbReference type="AlphaFoldDB" id="A0A5M3YUF7"/>
<dbReference type="InterPro" id="IPR011008">
    <property type="entry name" value="Dimeric_a/b-barrel"/>
</dbReference>
<dbReference type="OrthoDB" id="1601230at2759"/>
<proteinExistence type="predicted"/>
<protein>
    <submittedName>
        <fullName evidence="2">Stress responsive A/B barrel domain protein</fullName>
    </submittedName>
</protein>
<comment type="subunit">
    <text evidence="1">Homodimer.</text>
</comment>
<dbReference type="InterPro" id="IPR013097">
    <property type="entry name" value="Dabb"/>
</dbReference>
<dbReference type="SMART" id="SM00886">
    <property type="entry name" value="Dabb"/>
    <property type="match status" value="1"/>
</dbReference>
<organism evidence="2 3">
    <name type="scientific">Aspergillus terreus</name>
    <dbReference type="NCBI Taxonomy" id="33178"/>
    <lineage>
        <taxon>Eukaryota</taxon>
        <taxon>Fungi</taxon>
        <taxon>Dikarya</taxon>
        <taxon>Ascomycota</taxon>
        <taxon>Pezizomycotina</taxon>
        <taxon>Eurotiomycetes</taxon>
        <taxon>Eurotiomycetidae</taxon>
        <taxon>Eurotiales</taxon>
        <taxon>Aspergillaceae</taxon>
        <taxon>Aspergillus</taxon>
        <taxon>Aspergillus subgen. Circumdati</taxon>
    </lineage>
</organism>
<dbReference type="Proteomes" id="UP000452235">
    <property type="component" value="Unassembled WGS sequence"/>
</dbReference>
<dbReference type="PANTHER" id="PTHR33178">
    <property type="match status" value="1"/>
</dbReference>
<dbReference type="InterPro" id="IPR044662">
    <property type="entry name" value="HS1/DABB1-like"/>
</dbReference>
<dbReference type="EMBL" id="BLJY01000003">
    <property type="protein sequence ID" value="GFF14024.1"/>
    <property type="molecule type" value="Genomic_DNA"/>
</dbReference>